<evidence type="ECO:0000313" key="2">
    <source>
        <dbReference type="Proteomes" id="UP000018874"/>
    </source>
</evidence>
<protein>
    <recommendedName>
        <fullName evidence="3">Toxin RelE</fullName>
    </recommendedName>
</protein>
<dbReference type="Proteomes" id="UP000018874">
    <property type="component" value="Unassembled WGS sequence"/>
</dbReference>
<proteinExistence type="predicted"/>
<dbReference type="AlphaFoldDB" id="W2CJI7"/>
<gene>
    <name evidence="1" type="ORF">T231_17930</name>
</gene>
<keyword evidence="2" id="KW-1185">Reference proteome</keyword>
<evidence type="ECO:0000313" key="1">
    <source>
        <dbReference type="EMBL" id="ETK07310.1"/>
    </source>
</evidence>
<dbReference type="PATRIC" id="fig|1411021.3.peg.2570"/>
<comment type="caution">
    <text evidence="1">The sequence shown here is derived from an EMBL/GenBank/DDBJ whole genome shotgun (WGS) entry which is preliminary data.</text>
</comment>
<reference evidence="1 2" key="1">
    <citation type="submission" date="2013-11" db="EMBL/GenBank/DDBJ databases">
        <title>Single cell genomics of uncultured Tannerella BU063 (oral taxon 286).</title>
        <authorList>
            <person name="Beall C.J."/>
            <person name="Campbell A.G."/>
            <person name="Griffen A.L."/>
            <person name="Podar M."/>
            <person name="Leys E.J."/>
        </authorList>
    </citation>
    <scope>NUCLEOTIDE SEQUENCE [LARGE SCALE GENOMIC DNA]</scope>
    <source>
        <strain evidence="1">Cell 6/7/9</strain>
    </source>
</reference>
<dbReference type="Gene3D" id="3.30.2310.20">
    <property type="entry name" value="RelE-like"/>
    <property type="match status" value="1"/>
</dbReference>
<dbReference type="EMBL" id="AYYD01001287">
    <property type="protein sequence ID" value="ETK07310.1"/>
    <property type="molecule type" value="Genomic_DNA"/>
</dbReference>
<organism evidence="1 2">
    <name type="scientific">Tannerella sp. oral taxon BU063 isolate Cell 6/7/9</name>
    <dbReference type="NCBI Taxonomy" id="1411021"/>
    <lineage>
        <taxon>Bacteria</taxon>
        <taxon>Pseudomonadati</taxon>
        <taxon>Bacteroidota</taxon>
        <taxon>Bacteroidia</taxon>
        <taxon>Bacteroidales</taxon>
        <taxon>Tannerellaceae</taxon>
        <taxon>Tannerella</taxon>
    </lineage>
</organism>
<name>W2CJI7_9BACT</name>
<dbReference type="SUPFAM" id="SSF143011">
    <property type="entry name" value="RelE-like"/>
    <property type="match status" value="1"/>
</dbReference>
<accession>W2CJI7</accession>
<dbReference type="InterPro" id="IPR035093">
    <property type="entry name" value="RelE/ParE_toxin_dom_sf"/>
</dbReference>
<evidence type="ECO:0008006" key="3">
    <source>
        <dbReference type="Google" id="ProtNLM"/>
    </source>
</evidence>
<sequence>MKLSFSKRFIKQAKTLDSVTKKLLHTVLEEAEEANRVEEIGNCMKMSGYKQVYRIRISDHRAIFILRTASSLFFQYIVSRGEAYGKKYRELLKGE</sequence>